<dbReference type="InterPro" id="IPR002725">
    <property type="entry name" value="YgjP-like_metallopeptidase"/>
</dbReference>
<dbReference type="EMBL" id="CP036432">
    <property type="protein sequence ID" value="QDV85588.1"/>
    <property type="molecule type" value="Genomic_DNA"/>
</dbReference>
<reference evidence="2 3" key="1">
    <citation type="submission" date="2019-02" db="EMBL/GenBank/DDBJ databases">
        <title>Deep-cultivation of Planctomycetes and their phenomic and genomic characterization uncovers novel biology.</title>
        <authorList>
            <person name="Wiegand S."/>
            <person name="Jogler M."/>
            <person name="Boedeker C."/>
            <person name="Pinto D."/>
            <person name="Vollmers J."/>
            <person name="Rivas-Marin E."/>
            <person name="Kohn T."/>
            <person name="Peeters S.H."/>
            <person name="Heuer A."/>
            <person name="Rast P."/>
            <person name="Oberbeckmann S."/>
            <person name="Bunk B."/>
            <person name="Jeske O."/>
            <person name="Meyerdierks A."/>
            <person name="Storesund J.E."/>
            <person name="Kallscheuer N."/>
            <person name="Luecker S."/>
            <person name="Lage O.M."/>
            <person name="Pohl T."/>
            <person name="Merkel B.J."/>
            <person name="Hornburger P."/>
            <person name="Mueller R.-W."/>
            <person name="Bruemmer F."/>
            <person name="Labrenz M."/>
            <person name="Spormann A.M."/>
            <person name="Op den Camp H."/>
            <person name="Overmann J."/>
            <person name="Amann R."/>
            <person name="Jetten M.S.M."/>
            <person name="Mascher T."/>
            <person name="Medema M.H."/>
            <person name="Devos D.P."/>
            <person name="Kaster A.-K."/>
            <person name="Ovreas L."/>
            <person name="Rohde M."/>
            <person name="Galperin M.Y."/>
            <person name="Jogler C."/>
        </authorList>
    </citation>
    <scope>NUCLEOTIDE SEQUENCE [LARGE SCALE GENOMIC DNA]</scope>
    <source>
        <strain evidence="2 3">TBK1r</strain>
    </source>
</reference>
<dbReference type="PANTHER" id="PTHR30399">
    <property type="entry name" value="UNCHARACTERIZED PROTEIN YGJP"/>
    <property type="match status" value="1"/>
</dbReference>
<dbReference type="CDD" id="cd07344">
    <property type="entry name" value="M48_yhfN_like"/>
    <property type="match status" value="1"/>
</dbReference>
<keyword evidence="3" id="KW-1185">Reference proteome</keyword>
<accession>A0ABX5XU78</accession>
<dbReference type="Pfam" id="PF01863">
    <property type="entry name" value="YgjP-like"/>
    <property type="match status" value="1"/>
</dbReference>
<name>A0ABX5XU78_9BACT</name>
<dbReference type="InterPro" id="IPR053136">
    <property type="entry name" value="UTP_pyrophosphatase-like"/>
</dbReference>
<evidence type="ECO:0000259" key="1">
    <source>
        <dbReference type="Pfam" id="PF01863"/>
    </source>
</evidence>
<dbReference type="RefSeq" id="WP_145215471.1">
    <property type="nucleotide sequence ID" value="NZ_CP036432.1"/>
</dbReference>
<gene>
    <name evidence="2" type="ORF">TBK1r_46020</name>
</gene>
<organism evidence="2 3">
    <name type="scientific">Stieleria magnilauensis</name>
    <dbReference type="NCBI Taxonomy" id="2527963"/>
    <lineage>
        <taxon>Bacteria</taxon>
        <taxon>Pseudomonadati</taxon>
        <taxon>Planctomycetota</taxon>
        <taxon>Planctomycetia</taxon>
        <taxon>Pirellulales</taxon>
        <taxon>Pirellulaceae</taxon>
        <taxon>Stieleria</taxon>
    </lineage>
</organism>
<dbReference type="Proteomes" id="UP000318081">
    <property type="component" value="Chromosome"/>
</dbReference>
<feature type="domain" description="YgjP-like metallopeptidase" evidence="1">
    <location>
        <begin position="23"/>
        <end position="227"/>
    </location>
</feature>
<dbReference type="PANTHER" id="PTHR30399:SF1">
    <property type="entry name" value="UTP PYROPHOSPHATASE"/>
    <property type="match status" value="1"/>
</dbReference>
<protein>
    <submittedName>
        <fullName evidence="2">SprT-like family protein</fullName>
    </submittedName>
</protein>
<proteinExistence type="predicted"/>
<evidence type="ECO:0000313" key="3">
    <source>
        <dbReference type="Proteomes" id="UP000318081"/>
    </source>
</evidence>
<evidence type="ECO:0000313" key="2">
    <source>
        <dbReference type="EMBL" id="QDV85588.1"/>
    </source>
</evidence>
<dbReference type="Gene3D" id="3.30.2010.10">
    <property type="entry name" value="Metalloproteases ('zincins'), catalytic domain"/>
    <property type="match status" value="1"/>
</dbReference>
<sequence length="237" mass="28145">MQQINLGEFDADVIFKDIKNVHLSVYPPEGRVRVSAPTRMDLDTIRVFAISRLPWIKQQRQKFRDQARETPREYLDRESHYVWGTRYLLTCIDADGPPRVELAGSKLKLFARSDCDEEERQEILATWYRGQVREASAPLIAKWEQTLGVQVEKLFVRKMKTRWGSCNSQRQTIRLNTELAKKPVECLEYIVLHELLHLIEPTHNAKFQLLMKQHMPNWELRRDALNRLPVRHEHWSY</sequence>